<keyword evidence="2" id="KW-1185">Reference proteome</keyword>
<dbReference type="Gene3D" id="1.25.40.750">
    <property type="entry name" value="Domain of unknown function DUF5071"/>
    <property type="match status" value="1"/>
</dbReference>
<dbReference type="Proteomes" id="UP000224317">
    <property type="component" value="Unassembled WGS sequence"/>
</dbReference>
<comment type="caution">
    <text evidence="1">The sequence shown here is derived from an EMBL/GenBank/DDBJ whole genome shotgun (WGS) entry which is preliminary data.</text>
</comment>
<accession>A0A2G3EEJ0</accession>
<name>A0A2G3EEJ0_9FIRM</name>
<evidence type="ECO:0000313" key="1">
    <source>
        <dbReference type="EMBL" id="PHU41595.1"/>
    </source>
</evidence>
<evidence type="ECO:0000313" key="2">
    <source>
        <dbReference type="Proteomes" id="UP000224317"/>
    </source>
</evidence>
<proteinExistence type="predicted"/>
<sequence length="143" mass="16839">MIEKDNLYNPILTEKEIEYYSALFMDSGDAKDYLKFELFRTKFAMVNAIRISMCMGYPANYEMSDTLFEGLQDANWPFFGELVEMLISSYPRNILVNAIDATLIKADNDEDYMWISGLYILGNRIQVKVDELKNYRLFDKRDF</sequence>
<evidence type="ECO:0008006" key="3">
    <source>
        <dbReference type="Google" id="ProtNLM"/>
    </source>
</evidence>
<gene>
    <name evidence="1" type="ORF">CSX00_00015</name>
</gene>
<dbReference type="AlphaFoldDB" id="A0A2G3EEJ0"/>
<protein>
    <recommendedName>
        <fullName evidence="3">DUF5071 domain-containing protein</fullName>
    </recommendedName>
</protein>
<dbReference type="EMBL" id="PDYH01000001">
    <property type="protein sequence ID" value="PHU41595.1"/>
    <property type="molecule type" value="Genomic_DNA"/>
</dbReference>
<dbReference type="RefSeq" id="WP_099412455.1">
    <property type="nucleotide sequence ID" value="NZ_PDYH01000001.1"/>
</dbReference>
<dbReference type="InterPro" id="IPR038692">
    <property type="entry name" value="Cthe_2751_sf"/>
</dbReference>
<reference evidence="1" key="1">
    <citation type="submission" date="2017-10" db="EMBL/GenBank/DDBJ databases">
        <title>Resolving the taxonomy of Roseburia spp., Eubacterium rectale and Agathobacter spp. through phylogenomic analysis.</title>
        <authorList>
            <person name="Sheridan P.O."/>
            <person name="Walker A.W."/>
            <person name="Duncan S.H."/>
            <person name="Scott K.P."/>
            <person name="Toole P.W.O."/>
            <person name="Luis P."/>
            <person name="Flint H.J."/>
        </authorList>
    </citation>
    <scope>NUCLEOTIDE SEQUENCE [LARGE SCALE GENOMIC DNA]</scope>
    <source>
        <strain evidence="1">JK10</strain>
    </source>
</reference>
<organism evidence="1 2">
    <name type="scientific">Pseudobutyrivibrio ruminis</name>
    <dbReference type="NCBI Taxonomy" id="46206"/>
    <lineage>
        <taxon>Bacteria</taxon>
        <taxon>Bacillati</taxon>
        <taxon>Bacillota</taxon>
        <taxon>Clostridia</taxon>
        <taxon>Lachnospirales</taxon>
        <taxon>Lachnospiraceae</taxon>
        <taxon>Pseudobutyrivibrio</taxon>
    </lineage>
</organism>